<dbReference type="EMBL" id="LT670846">
    <property type="protein sequence ID" value="SHK14806.1"/>
    <property type="molecule type" value="Genomic_DNA"/>
</dbReference>
<dbReference type="OrthoDB" id="14922at2"/>
<evidence type="ECO:0000313" key="1">
    <source>
        <dbReference type="EMBL" id="SHK14806.1"/>
    </source>
</evidence>
<organism evidence="1 2">
    <name type="scientific">Thermocrinis minervae</name>
    <dbReference type="NCBI Taxonomy" id="381751"/>
    <lineage>
        <taxon>Bacteria</taxon>
        <taxon>Pseudomonadati</taxon>
        <taxon>Aquificota</taxon>
        <taxon>Aquificia</taxon>
        <taxon>Aquificales</taxon>
        <taxon>Aquificaceae</taxon>
        <taxon>Thermocrinis</taxon>
    </lineage>
</organism>
<name>A0A1M6Q3T5_9AQUI</name>
<dbReference type="STRING" id="381751.SAMN05444391_0064"/>
<accession>A0A1M6Q3T5</accession>
<protein>
    <submittedName>
        <fullName evidence="1">Uncharacterized protein</fullName>
    </submittedName>
</protein>
<reference evidence="1 2" key="1">
    <citation type="submission" date="2016-11" db="EMBL/GenBank/DDBJ databases">
        <authorList>
            <person name="Jaros S."/>
            <person name="Januszkiewicz K."/>
            <person name="Wedrychowicz H."/>
        </authorList>
    </citation>
    <scope>NUCLEOTIDE SEQUENCE [LARGE SCALE GENOMIC DNA]</scope>
    <source>
        <strain evidence="1 2">DSM 19557</strain>
    </source>
</reference>
<sequence length="85" mass="9981">MKNLNLKGDKALALIVGLLYGYRGMPFEVKVFKREEFSKDKHADDKVYFINRKSGQLTDRLEESTHICVIKEDKDLKKIVLFIYK</sequence>
<dbReference type="Proteomes" id="UP000189810">
    <property type="component" value="Chromosome I"/>
</dbReference>
<proteinExistence type="predicted"/>
<keyword evidence="2" id="KW-1185">Reference proteome</keyword>
<dbReference type="RefSeq" id="WP_079653277.1">
    <property type="nucleotide sequence ID" value="NZ_LT670846.1"/>
</dbReference>
<dbReference type="AlphaFoldDB" id="A0A1M6Q3T5"/>
<evidence type="ECO:0000313" key="2">
    <source>
        <dbReference type="Proteomes" id="UP000189810"/>
    </source>
</evidence>
<gene>
    <name evidence="1" type="ORF">SAMN05444391_0064</name>
</gene>